<proteinExistence type="predicted"/>
<dbReference type="Proteomes" id="UP000626109">
    <property type="component" value="Unassembled WGS sequence"/>
</dbReference>
<reference evidence="2" key="1">
    <citation type="submission" date="2021-02" db="EMBL/GenBank/DDBJ databases">
        <authorList>
            <person name="Dougan E. K."/>
            <person name="Rhodes N."/>
            <person name="Thang M."/>
            <person name="Chan C."/>
        </authorList>
    </citation>
    <scope>NUCLEOTIDE SEQUENCE</scope>
</reference>
<gene>
    <name evidence="2" type="ORF">PGLA2088_LOCUS23597</name>
</gene>
<sequence>MMPQAPESRAARCISSSSRLLRHPQLLQAAACTDELAHFPGNDIQSRQQSSRLATLRCGLRCFSELKYNSNDNNNINSNNKLPLQQQHHQQQPATTATSNNNNSNHSNYSNNNHKTNNNNNNNIELELSRATAPVCLVQHF</sequence>
<protein>
    <submittedName>
        <fullName evidence="2">Uncharacterized protein</fullName>
    </submittedName>
</protein>
<evidence type="ECO:0000256" key="1">
    <source>
        <dbReference type="SAM" id="MobiDB-lite"/>
    </source>
</evidence>
<evidence type="ECO:0000313" key="3">
    <source>
        <dbReference type="Proteomes" id="UP000626109"/>
    </source>
</evidence>
<evidence type="ECO:0000313" key="2">
    <source>
        <dbReference type="EMBL" id="CAE8683737.1"/>
    </source>
</evidence>
<comment type="caution">
    <text evidence="2">The sequence shown here is derived from an EMBL/GenBank/DDBJ whole genome shotgun (WGS) entry which is preliminary data.</text>
</comment>
<dbReference type="EMBL" id="CAJNNW010026221">
    <property type="protein sequence ID" value="CAE8683737.1"/>
    <property type="molecule type" value="Genomic_DNA"/>
</dbReference>
<feature type="region of interest" description="Disordered" evidence="1">
    <location>
        <begin position="73"/>
        <end position="122"/>
    </location>
</feature>
<dbReference type="AlphaFoldDB" id="A0A813JPG3"/>
<organism evidence="2 3">
    <name type="scientific">Polarella glacialis</name>
    <name type="common">Dinoflagellate</name>
    <dbReference type="NCBI Taxonomy" id="89957"/>
    <lineage>
        <taxon>Eukaryota</taxon>
        <taxon>Sar</taxon>
        <taxon>Alveolata</taxon>
        <taxon>Dinophyceae</taxon>
        <taxon>Suessiales</taxon>
        <taxon>Suessiaceae</taxon>
        <taxon>Polarella</taxon>
    </lineage>
</organism>
<accession>A0A813JPG3</accession>
<name>A0A813JPG3_POLGL</name>